<dbReference type="Gene3D" id="3.40.50.2300">
    <property type="match status" value="2"/>
</dbReference>
<dbReference type="PANTHER" id="PTHR30483">
    <property type="entry name" value="LEUCINE-SPECIFIC-BINDING PROTEIN"/>
    <property type="match status" value="1"/>
</dbReference>
<dbReference type="PANTHER" id="PTHR30483:SF38">
    <property type="entry name" value="BLR7848 PROTEIN"/>
    <property type="match status" value="1"/>
</dbReference>
<evidence type="ECO:0000313" key="5">
    <source>
        <dbReference type="EMBL" id="MFC4200361.1"/>
    </source>
</evidence>
<sequence length="389" mass="40940">MNIRQSLRLSALAGAVALALPLLASAQVKVGITVSSTGPAASLGIPERNTVALLPTEVAGQKVEYIVLDDGTDTTNAVKNMRKLITDDKVDVVIGSSVTPSSMAMVDVAGETKTPMISVAASAKLVEPVDGPRKWVFKTPQNDQLMADALADAMAKQHIKTLGFIGFSDAYGDSWLAVMKAAAQAKGIKIVDAEKYGRSDTSVTGQALKLIAAKPDGILIAGAGTPSALPVRELKSRGYKGIIYQTHGAANNDVLRVCGKDCNGMYLPAGPLLVADQLPDSNPVKKSAVAYEKAYDAKYGAGTMNTFGGHMWDAGHLIAAAIPVALKTGAKPGTPEFRAALRDALEQIKNLPESQGVFNMSPTDHAGFDKRARVMVKVVDGKWVYQPDL</sequence>
<gene>
    <name evidence="5" type="ORF">ACFOY1_05280</name>
</gene>
<dbReference type="InterPro" id="IPR028082">
    <property type="entry name" value="Peripla_BP_I"/>
</dbReference>
<dbReference type="SUPFAM" id="SSF53822">
    <property type="entry name" value="Periplasmic binding protein-like I"/>
    <property type="match status" value="1"/>
</dbReference>
<proteinExistence type="inferred from homology"/>
<dbReference type="Pfam" id="PF13458">
    <property type="entry name" value="Peripla_BP_6"/>
    <property type="match status" value="1"/>
</dbReference>
<dbReference type="RefSeq" id="WP_246600513.1">
    <property type="nucleotide sequence ID" value="NZ_JAHTBN010000003.1"/>
</dbReference>
<dbReference type="Proteomes" id="UP001595848">
    <property type="component" value="Unassembled WGS sequence"/>
</dbReference>
<dbReference type="CDD" id="cd06333">
    <property type="entry name" value="PBP1_ABC_RPA1789-like"/>
    <property type="match status" value="1"/>
</dbReference>
<organism evidence="5 6">
    <name type="scientific">Candidimonas humi</name>
    <dbReference type="NCBI Taxonomy" id="683355"/>
    <lineage>
        <taxon>Bacteria</taxon>
        <taxon>Pseudomonadati</taxon>
        <taxon>Pseudomonadota</taxon>
        <taxon>Betaproteobacteria</taxon>
        <taxon>Burkholderiales</taxon>
        <taxon>Alcaligenaceae</taxon>
        <taxon>Candidimonas</taxon>
    </lineage>
</organism>
<feature type="signal peptide" evidence="3">
    <location>
        <begin position="1"/>
        <end position="26"/>
    </location>
</feature>
<protein>
    <submittedName>
        <fullName evidence="5">ABC transporter substrate-binding protein</fullName>
    </submittedName>
</protein>
<feature type="chain" id="PRO_5046831268" evidence="3">
    <location>
        <begin position="27"/>
        <end position="389"/>
    </location>
</feature>
<accession>A0ABV8NVN9</accession>
<dbReference type="EMBL" id="JBHSBV010000002">
    <property type="protein sequence ID" value="MFC4200361.1"/>
    <property type="molecule type" value="Genomic_DNA"/>
</dbReference>
<keyword evidence="6" id="KW-1185">Reference proteome</keyword>
<dbReference type="InterPro" id="IPR028081">
    <property type="entry name" value="Leu-bd"/>
</dbReference>
<evidence type="ECO:0000256" key="1">
    <source>
        <dbReference type="ARBA" id="ARBA00010062"/>
    </source>
</evidence>
<name>A0ABV8NVN9_9BURK</name>
<feature type="domain" description="Leucine-binding protein" evidence="4">
    <location>
        <begin position="27"/>
        <end position="367"/>
    </location>
</feature>
<reference evidence="6" key="1">
    <citation type="journal article" date="2019" name="Int. J. Syst. Evol. Microbiol.">
        <title>The Global Catalogue of Microorganisms (GCM) 10K type strain sequencing project: providing services to taxonomists for standard genome sequencing and annotation.</title>
        <authorList>
            <consortium name="The Broad Institute Genomics Platform"/>
            <consortium name="The Broad Institute Genome Sequencing Center for Infectious Disease"/>
            <person name="Wu L."/>
            <person name="Ma J."/>
        </authorList>
    </citation>
    <scope>NUCLEOTIDE SEQUENCE [LARGE SCALE GENOMIC DNA]</scope>
    <source>
        <strain evidence="6">LMG 24813</strain>
    </source>
</reference>
<evidence type="ECO:0000259" key="4">
    <source>
        <dbReference type="Pfam" id="PF13458"/>
    </source>
</evidence>
<evidence type="ECO:0000256" key="3">
    <source>
        <dbReference type="SAM" id="SignalP"/>
    </source>
</evidence>
<dbReference type="InterPro" id="IPR051010">
    <property type="entry name" value="BCAA_transport"/>
</dbReference>
<keyword evidence="2 3" id="KW-0732">Signal</keyword>
<comment type="similarity">
    <text evidence="1">Belongs to the leucine-binding protein family.</text>
</comment>
<comment type="caution">
    <text evidence="5">The sequence shown here is derived from an EMBL/GenBank/DDBJ whole genome shotgun (WGS) entry which is preliminary data.</text>
</comment>
<evidence type="ECO:0000256" key="2">
    <source>
        <dbReference type="ARBA" id="ARBA00022729"/>
    </source>
</evidence>
<evidence type="ECO:0000313" key="6">
    <source>
        <dbReference type="Proteomes" id="UP001595848"/>
    </source>
</evidence>